<dbReference type="PANTHER" id="PTHR43585">
    <property type="entry name" value="FUMIPYRROLE BIOSYNTHESIS PROTEIN C"/>
    <property type="match status" value="1"/>
</dbReference>
<keyword evidence="2 4" id="KW-0547">Nucleotide-binding</keyword>
<dbReference type="Gene3D" id="3.40.50.20">
    <property type="match status" value="1"/>
</dbReference>
<dbReference type="PANTHER" id="PTHR43585:SF2">
    <property type="entry name" value="ATP-GRASP ENZYME FSQD"/>
    <property type="match status" value="1"/>
</dbReference>
<evidence type="ECO:0000313" key="6">
    <source>
        <dbReference type="EMBL" id="MFC5888584.1"/>
    </source>
</evidence>
<gene>
    <name evidence="6" type="ORF">ACFP0N_26810</name>
</gene>
<comment type="caution">
    <text evidence="6">The sequence shown here is derived from an EMBL/GenBank/DDBJ whole genome shotgun (WGS) entry which is preliminary data.</text>
</comment>
<dbReference type="RefSeq" id="WP_313761273.1">
    <property type="nucleotide sequence ID" value="NZ_BAAAVH010000040.1"/>
</dbReference>
<evidence type="ECO:0000313" key="7">
    <source>
        <dbReference type="Proteomes" id="UP001596067"/>
    </source>
</evidence>
<accession>A0ABW1F3R6</accession>
<sequence length="415" mass="43687">MPADPTPANLLLVGGVRAVPLGLDMAELALDQAHARGLRTHLTNQEAVLAATPTVARRAGAVSAVDFTLPGESAAWARTQSGAGERFDAVLALQEMAQVAAAETAEALGLPGNPPEAVRRVRTKDACREALAAAGFRQPAVRLCADRAEAEAFLHTSTGPWIVKPRDAMGSTGVSRITGPADLPSAVALLPGEGPFLVEEFVQGAEYSVEGLFLDGAPVVLAVTEKEKVEPPFFVEVGHVLPAELPAATRQEIEQQVERALTVLGLRSGGFHVELWLSPDGVVLGEVHGRFGGDWIHRMLAHAVPGLELYGLIYDDLLGRPLPDRAALRPVRAAAVRFLTPPPGRVVAVEGWAEAAGHPDVLLADLAVAPGDTVRPLRTSGNRVGALVVGADTPDQARKLARELADSVRFTVEPE</sequence>
<dbReference type="Proteomes" id="UP001596067">
    <property type="component" value="Unassembled WGS sequence"/>
</dbReference>
<keyword evidence="3 4" id="KW-0067">ATP-binding</keyword>
<dbReference type="InterPro" id="IPR052032">
    <property type="entry name" value="ATP-dep_AA_Ligase"/>
</dbReference>
<dbReference type="EMBL" id="JBHSOD010000042">
    <property type="protein sequence ID" value="MFC5888584.1"/>
    <property type="molecule type" value="Genomic_DNA"/>
</dbReference>
<dbReference type="PROSITE" id="PS50975">
    <property type="entry name" value="ATP_GRASP"/>
    <property type="match status" value="1"/>
</dbReference>
<feature type="domain" description="ATP-grasp" evidence="5">
    <location>
        <begin position="128"/>
        <end position="318"/>
    </location>
</feature>
<keyword evidence="7" id="KW-1185">Reference proteome</keyword>
<dbReference type="Gene3D" id="3.30.470.20">
    <property type="entry name" value="ATP-grasp fold, B domain"/>
    <property type="match status" value="1"/>
</dbReference>
<organism evidence="6 7">
    <name type="scientific">Kitasatospora aburaviensis</name>
    <dbReference type="NCBI Taxonomy" id="67265"/>
    <lineage>
        <taxon>Bacteria</taxon>
        <taxon>Bacillati</taxon>
        <taxon>Actinomycetota</taxon>
        <taxon>Actinomycetes</taxon>
        <taxon>Kitasatosporales</taxon>
        <taxon>Streptomycetaceae</taxon>
        <taxon>Kitasatospora</taxon>
    </lineage>
</organism>
<keyword evidence="1" id="KW-0436">Ligase</keyword>
<evidence type="ECO:0000259" key="5">
    <source>
        <dbReference type="PROSITE" id="PS50975"/>
    </source>
</evidence>
<proteinExistence type="predicted"/>
<dbReference type="Pfam" id="PF18603">
    <property type="entry name" value="LAL_C2"/>
    <property type="match status" value="1"/>
</dbReference>
<evidence type="ECO:0000256" key="1">
    <source>
        <dbReference type="ARBA" id="ARBA00022598"/>
    </source>
</evidence>
<protein>
    <submittedName>
        <fullName evidence="6">ATP-grasp domain-containing protein</fullName>
    </submittedName>
</protein>
<reference evidence="7" key="1">
    <citation type="journal article" date="2019" name="Int. J. Syst. Evol. Microbiol.">
        <title>The Global Catalogue of Microorganisms (GCM) 10K type strain sequencing project: providing services to taxonomists for standard genome sequencing and annotation.</title>
        <authorList>
            <consortium name="The Broad Institute Genomics Platform"/>
            <consortium name="The Broad Institute Genome Sequencing Center for Infectious Disease"/>
            <person name="Wu L."/>
            <person name="Ma J."/>
        </authorList>
    </citation>
    <scope>NUCLEOTIDE SEQUENCE [LARGE SCALE GENOMIC DNA]</scope>
    <source>
        <strain evidence="7">CGMCC 4.1469</strain>
    </source>
</reference>
<evidence type="ECO:0000256" key="2">
    <source>
        <dbReference type="ARBA" id="ARBA00022741"/>
    </source>
</evidence>
<name>A0ABW1F3R6_9ACTN</name>
<dbReference type="InterPro" id="IPR040570">
    <property type="entry name" value="LAL_C2"/>
</dbReference>
<evidence type="ECO:0000256" key="3">
    <source>
        <dbReference type="ARBA" id="ARBA00022840"/>
    </source>
</evidence>
<dbReference type="Pfam" id="PF13535">
    <property type="entry name" value="ATP-grasp_4"/>
    <property type="match status" value="1"/>
</dbReference>
<evidence type="ECO:0000256" key="4">
    <source>
        <dbReference type="PROSITE-ProRule" id="PRU00409"/>
    </source>
</evidence>
<dbReference type="InterPro" id="IPR011761">
    <property type="entry name" value="ATP-grasp"/>
</dbReference>
<dbReference type="SUPFAM" id="SSF56059">
    <property type="entry name" value="Glutathione synthetase ATP-binding domain-like"/>
    <property type="match status" value="1"/>
</dbReference>